<dbReference type="EMBL" id="WNTK01007994">
    <property type="protein sequence ID" value="KAG9463113.1"/>
    <property type="molecule type" value="Genomic_DNA"/>
</dbReference>
<dbReference type="InterPro" id="IPR028235">
    <property type="entry name" value="DNAAF3_C"/>
</dbReference>
<organism evidence="2 3">
    <name type="scientific">Eleutherodactylus coqui</name>
    <name type="common">Puerto Rican coqui</name>
    <dbReference type="NCBI Taxonomy" id="57060"/>
    <lineage>
        <taxon>Eukaryota</taxon>
        <taxon>Metazoa</taxon>
        <taxon>Chordata</taxon>
        <taxon>Craniata</taxon>
        <taxon>Vertebrata</taxon>
        <taxon>Euteleostomi</taxon>
        <taxon>Amphibia</taxon>
        <taxon>Batrachia</taxon>
        <taxon>Anura</taxon>
        <taxon>Neobatrachia</taxon>
        <taxon>Hyloidea</taxon>
        <taxon>Eleutherodactylidae</taxon>
        <taxon>Eleutherodactylinae</taxon>
        <taxon>Eleutherodactylus</taxon>
        <taxon>Eleutherodactylus</taxon>
    </lineage>
</organism>
<dbReference type="Pfam" id="PF14740">
    <property type="entry name" value="DUF4471"/>
    <property type="match status" value="1"/>
</dbReference>
<protein>
    <recommendedName>
        <fullName evidence="1">Dynein assembly factor 3 C-terminal domain-containing protein</fullName>
    </recommendedName>
</protein>
<name>A0A8J6BI75_ELECQ</name>
<dbReference type="PANTHER" id="PTHR22118">
    <property type="entry name" value="DYNEIN ASSEMBLY FACTOR 3, AXONEMAL"/>
    <property type="match status" value="1"/>
</dbReference>
<dbReference type="GO" id="GO:0070286">
    <property type="term" value="P:axonemal dynein complex assembly"/>
    <property type="evidence" value="ECO:0007669"/>
    <property type="project" value="InterPro"/>
</dbReference>
<evidence type="ECO:0000313" key="2">
    <source>
        <dbReference type="EMBL" id="KAG9463113.1"/>
    </source>
</evidence>
<dbReference type="InterPro" id="IPR039304">
    <property type="entry name" value="DNAAF3"/>
</dbReference>
<sequence length="191" mass="22303">MGMKRKAHVTFHPMILLAKPLSNKRMNPINKLKEMQIMKNVEKLQVRRGGSDLVKNQDCITLVSTEYVLFHFLDYLQIDNVVIHFLPHSWVNDLHRRSKFLNLFNIVYFSCSMVHHLTPNYQLFTARKATLIVELTKFMVDLHVDKIKSYVTIVTKVAKEAGFAATENTDWKRDHIATFERVDDSEENKGL</sequence>
<dbReference type="Proteomes" id="UP000770717">
    <property type="component" value="Unassembled WGS sequence"/>
</dbReference>
<dbReference type="OrthoDB" id="538817at2759"/>
<dbReference type="PANTHER" id="PTHR22118:SF14">
    <property type="entry name" value="DYNEIN AXONEMAL ASSEMBLY FACTOR 3"/>
    <property type="match status" value="1"/>
</dbReference>
<evidence type="ECO:0000259" key="1">
    <source>
        <dbReference type="Pfam" id="PF14740"/>
    </source>
</evidence>
<proteinExistence type="predicted"/>
<dbReference type="AlphaFoldDB" id="A0A8J6BI75"/>
<gene>
    <name evidence="2" type="ORF">GDO78_022381</name>
</gene>
<dbReference type="GO" id="GO:0044458">
    <property type="term" value="P:motile cilium assembly"/>
    <property type="evidence" value="ECO:0007669"/>
    <property type="project" value="TreeGrafter"/>
</dbReference>
<feature type="domain" description="Dynein assembly factor 3 C-terminal" evidence="1">
    <location>
        <begin position="6"/>
        <end position="166"/>
    </location>
</feature>
<reference evidence="2" key="1">
    <citation type="thesis" date="2020" institute="ProQuest LLC" country="789 East Eisenhower Parkway, Ann Arbor, MI, USA">
        <title>Comparative Genomics and Chromosome Evolution.</title>
        <authorList>
            <person name="Mudd A.B."/>
        </authorList>
    </citation>
    <scope>NUCLEOTIDE SEQUENCE</scope>
    <source>
        <strain evidence="2">HN-11 Male</strain>
        <tissue evidence="2">Kidney and liver</tissue>
    </source>
</reference>
<evidence type="ECO:0000313" key="3">
    <source>
        <dbReference type="Proteomes" id="UP000770717"/>
    </source>
</evidence>
<accession>A0A8J6BI75</accession>
<keyword evidence="3" id="KW-1185">Reference proteome</keyword>
<comment type="caution">
    <text evidence="2">The sequence shown here is derived from an EMBL/GenBank/DDBJ whole genome shotgun (WGS) entry which is preliminary data.</text>
</comment>